<dbReference type="EMBL" id="ATAY01000076">
    <property type="protein sequence ID" value="EPR10021.1"/>
    <property type="molecule type" value="Genomic_DNA"/>
</dbReference>
<keyword evidence="4" id="KW-0804">Transcription</keyword>
<dbReference type="InterPro" id="IPR036388">
    <property type="entry name" value="WH-like_DNA-bd_sf"/>
</dbReference>
<evidence type="ECO:0000256" key="4">
    <source>
        <dbReference type="ARBA" id="ARBA00023163"/>
    </source>
</evidence>
<dbReference type="SUPFAM" id="SSF88946">
    <property type="entry name" value="Sigma2 domain of RNA polymerase sigma factors"/>
    <property type="match status" value="1"/>
</dbReference>
<accession>U4QZX9</accession>
<dbReference type="InterPro" id="IPR013325">
    <property type="entry name" value="RNA_pol_sigma_r2"/>
</dbReference>
<dbReference type="PATRIC" id="fig|1330534.3.peg.3020"/>
<evidence type="ECO:0000256" key="1">
    <source>
        <dbReference type="ARBA" id="ARBA00010641"/>
    </source>
</evidence>
<feature type="domain" description="RNA polymerase sigma-70 region 2" evidence="5">
    <location>
        <begin position="21"/>
        <end position="90"/>
    </location>
</feature>
<dbReference type="CDD" id="cd06171">
    <property type="entry name" value="Sigma70_r4"/>
    <property type="match status" value="1"/>
</dbReference>
<dbReference type="AlphaFoldDB" id="U4QZX9"/>
<reference evidence="7 8" key="1">
    <citation type="journal article" date="2013" name="Genome Announc.">
        <title>Draft Genome Sequence of the Cellulolytic Bacterium Clostridium papyrosolvens C7 (ATCC 700395).</title>
        <authorList>
            <person name="Zepeda V."/>
            <person name="Dassa B."/>
            <person name="Borovok I."/>
            <person name="Lamed R."/>
            <person name="Bayer E.A."/>
            <person name="Cate J.H."/>
        </authorList>
    </citation>
    <scope>NUCLEOTIDE SEQUENCE [LARGE SCALE GENOMIC DNA]</scope>
    <source>
        <strain evidence="7 8">C7</strain>
    </source>
</reference>
<comment type="caution">
    <text evidence="7">The sequence shown here is derived from an EMBL/GenBank/DDBJ whole genome shotgun (WGS) entry which is preliminary data.</text>
</comment>
<dbReference type="GO" id="GO:0006352">
    <property type="term" value="P:DNA-templated transcription initiation"/>
    <property type="evidence" value="ECO:0007669"/>
    <property type="project" value="InterPro"/>
</dbReference>
<evidence type="ECO:0000256" key="2">
    <source>
        <dbReference type="ARBA" id="ARBA00023015"/>
    </source>
</evidence>
<dbReference type="InterPro" id="IPR014284">
    <property type="entry name" value="RNA_pol_sigma-70_dom"/>
</dbReference>
<dbReference type="InterPro" id="IPR007627">
    <property type="entry name" value="RNA_pol_sigma70_r2"/>
</dbReference>
<evidence type="ECO:0000256" key="3">
    <source>
        <dbReference type="ARBA" id="ARBA00023082"/>
    </source>
</evidence>
<gene>
    <name evidence="7" type="ORF">L323_15240</name>
</gene>
<dbReference type="InterPro" id="IPR039425">
    <property type="entry name" value="RNA_pol_sigma-70-like"/>
</dbReference>
<dbReference type="InterPro" id="IPR013324">
    <property type="entry name" value="RNA_pol_sigma_r3/r4-like"/>
</dbReference>
<dbReference type="GO" id="GO:0003677">
    <property type="term" value="F:DNA binding"/>
    <property type="evidence" value="ECO:0007669"/>
    <property type="project" value="InterPro"/>
</dbReference>
<dbReference type="PANTHER" id="PTHR43133">
    <property type="entry name" value="RNA POLYMERASE ECF-TYPE SIGMA FACTO"/>
    <property type="match status" value="1"/>
</dbReference>
<evidence type="ECO:0000313" key="8">
    <source>
        <dbReference type="Proteomes" id="UP000016860"/>
    </source>
</evidence>
<dbReference type="STRING" id="1330534.L323_15240"/>
<keyword evidence="3" id="KW-0731">Sigma factor</keyword>
<dbReference type="SUPFAM" id="SSF88659">
    <property type="entry name" value="Sigma3 and sigma4 domains of RNA polymerase sigma factors"/>
    <property type="match status" value="1"/>
</dbReference>
<sequence length="181" mass="21167">MLEFFLSVLETEDERDKFTALYTYYESAMYNVAFSILRDRYLAEDAVHDALLKIINYIPDISDIKCHKTRALIVIIIKSTAIDIYRKRDKQYSNEKTELPEEADTGELPLDHIIADESFNELKMKLNKLNKEYLDIVMLKHLYDLSNNEIADVLCISGDAVRQRLSRAKKAIRKIIEEENK</sequence>
<dbReference type="PANTHER" id="PTHR43133:SF60">
    <property type="entry name" value="RNA POLYMERASE SIGMA FACTOR SIGV"/>
    <property type="match status" value="1"/>
</dbReference>
<dbReference type="Pfam" id="PF08281">
    <property type="entry name" value="Sigma70_r4_2"/>
    <property type="match status" value="1"/>
</dbReference>
<comment type="similarity">
    <text evidence="1">Belongs to the sigma-70 factor family. ECF subfamily.</text>
</comment>
<dbReference type="NCBIfam" id="TIGR02937">
    <property type="entry name" value="sigma70-ECF"/>
    <property type="match status" value="1"/>
</dbReference>
<dbReference type="RefSeq" id="WP_020816483.1">
    <property type="nucleotide sequence ID" value="NZ_ATAY01000076.1"/>
</dbReference>
<dbReference type="Gene3D" id="1.10.1740.10">
    <property type="match status" value="1"/>
</dbReference>
<dbReference type="Proteomes" id="UP000016860">
    <property type="component" value="Unassembled WGS sequence"/>
</dbReference>
<evidence type="ECO:0000259" key="6">
    <source>
        <dbReference type="Pfam" id="PF08281"/>
    </source>
</evidence>
<dbReference type="GO" id="GO:0016987">
    <property type="term" value="F:sigma factor activity"/>
    <property type="evidence" value="ECO:0007669"/>
    <property type="project" value="UniProtKB-KW"/>
</dbReference>
<keyword evidence="2" id="KW-0805">Transcription regulation</keyword>
<dbReference type="InterPro" id="IPR013249">
    <property type="entry name" value="RNA_pol_sigma70_r4_t2"/>
</dbReference>
<dbReference type="Pfam" id="PF04542">
    <property type="entry name" value="Sigma70_r2"/>
    <property type="match status" value="1"/>
</dbReference>
<dbReference type="Gene3D" id="1.10.10.10">
    <property type="entry name" value="Winged helix-like DNA-binding domain superfamily/Winged helix DNA-binding domain"/>
    <property type="match status" value="1"/>
</dbReference>
<proteinExistence type="inferred from homology"/>
<feature type="domain" description="RNA polymerase sigma factor 70 region 4 type 2" evidence="6">
    <location>
        <begin position="121"/>
        <end position="172"/>
    </location>
</feature>
<dbReference type="OrthoDB" id="9789355at2"/>
<name>U4QZX9_9FIRM</name>
<protein>
    <submittedName>
        <fullName evidence="7">RNA polymerase subunit sigma-24</fullName>
    </submittedName>
</protein>
<evidence type="ECO:0000313" key="7">
    <source>
        <dbReference type="EMBL" id="EPR10021.1"/>
    </source>
</evidence>
<organism evidence="7 8">
    <name type="scientific">Ruminiclostridium papyrosolvens C7</name>
    <dbReference type="NCBI Taxonomy" id="1330534"/>
    <lineage>
        <taxon>Bacteria</taxon>
        <taxon>Bacillati</taxon>
        <taxon>Bacillota</taxon>
        <taxon>Clostridia</taxon>
        <taxon>Eubacteriales</taxon>
        <taxon>Oscillospiraceae</taxon>
        <taxon>Ruminiclostridium</taxon>
    </lineage>
</organism>
<evidence type="ECO:0000259" key="5">
    <source>
        <dbReference type="Pfam" id="PF04542"/>
    </source>
</evidence>